<dbReference type="OMA" id="VNMKDEY"/>
<dbReference type="RefSeq" id="XP_022467266.1">
    <property type="nucleotide sequence ID" value="XM_022611029.1"/>
</dbReference>
<dbReference type="STRING" id="1071383.J7S473"/>
<name>J7S473_HUIN7</name>
<gene>
    <name evidence="12" type="primary">KNAG0M01690</name>
    <name evidence="12" type="ordered locus">KNAG_0M01690</name>
</gene>
<dbReference type="AlphaFoldDB" id="J7S473"/>
<comment type="function">
    <text evidence="1">Required for the assembly of the mitochondrial respiratory chain complex IV (CIV), also known as cytochrome c oxidase. May participate in merging the COX1 and COX2 assembly lines.</text>
</comment>
<evidence type="ECO:0000256" key="11">
    <source>
        <dbReference type="SAM" id="Phobius"/>
    </source>
</evidence>
<keyword evidence="10 11" id="KW-0472">Membrane</keyword>
<reference evidence="13" key="2">
    <citation type="submission" date="2012-08" db="EMBL/GenBank/DDBJ databases">
        <title>Genome sequence of Kazachstania naganishii.</title>
        <authorList>
            <person name="Gordon J.L."/>
            <person name="Armisen D."/>
            <person name="Proux-Wera E."/>
            <person name="OhEigeartaigh S.S."/>
            <person name="Byrne K.P."/>
            <person name="Wolfe K.H."/>
        </authorList>
    </citation>
    <scope>NUCLEOTIDE SEQUENCE [LARGE SCALE GENOMIC DNA]</scope>
    <source>
        <strain evidence="13">ATCC MYA-139 / BCRC 22969 / CBS 8797 / CCRC 22969 / KCTC 17520 / NBRC 10181 / NCYC 3082</strain>
    </source>
</reference>
<dbReference type="PANTHER" id="PTHR17130">
    <property type="entry name" value="MITOCHONDRIAL OUTER MEMBRANE PROTEIN 25"/>
    <property type="match status" value="1"/>
</dbReference>
<evidence type="ECO:0000256" key="2">
    <source>
        <dbReference type="ARBA" id="ARBA00004434"/>
    </source>
</evidence>
<keyword evidence="8 11" id="KW-1133">Transmembrane helix</keyword>
<feature type="transmembrane region" description="Helical" evidence="11">
    <location>
        <begin position="34"/>
        <end position="53"/>
    </location>
</feature>
<dbReference type="KEGG" id="kng:KNAG_0M01690"/>
<dbReference type="OrthoDB" id="5516033at2759"/>
<sequence length="124" mass="14819">MSFGGKKFRSRRQQLAYEASLAGRYQKLMKKNPFLYFGVPFCGMIVLGSYWLAGFTEVKYEREDRRINEMNEEDLLKIKKNQRKFDIKDEYYRLQGLAEEDWEPIRVTRLEGESENVWDTSPKS</sequence>
<protein>
    <recommendedName>
        <fullName evidence="4">Cytochrome c oxidase assembly protein COX16, mitochondrial</fullName>
    </recommendedName>
    <alternativeName>
        <fullName evidence="5">Cytochrome c oxidase assembly protein cox16, mitochondrial</fullName>
    </alternativeName>
</protein>
<dbReference type="PANTHER" id="PTHR17130:SF14">
    <property type="entry name" value="CYTOCHROME C OXIDASE ASSEMBLY PROTEIN COX16 HOMOLOG, MITOCHONDRIAL"/>
    <property type="match status" value="1"/>
</dbReference>
<evidence type="ECO:0000256" key="3">
    <source>
        <dbReference type="ARBA" id="ARBA00008370"/>
    </source>
</evidence>
<keyword evidence="9" id="KW-0496">Mitochondrion</keyword>
<evidence type="ECO:0000256" key="8">
    <source>
        <dbReference type="ARBA" id="ARBA00022989"/>
    </source>
</evidence>
<dbReference type="EMBL" id="HE978326">
    <property type="protein sequence ID" value="CCK73022.1"/>
    <property type="molecule type" value="Genomic_DNA"/>
</dbReference>
<proteinExistence type="inferred from homology"/>
<keyword evidence="13" id="KW-1185">Reference proteome</keyword>
<dbReference type="InterPro" id="IPR020164">
    <property type="entry name" value="Cyt_c_Oxase_assmbl_COX16"/>
</dbReference>
<evidence type="ECO:0000256" key="9">
    <source>
        <dbReference type="ARBA" id="ARBA00023128"/>
    </source>
</evidence>
<evidence type="ECO:0000256" key="10">
    <source>
        <dbReference type="ARBA" id="ARBA00023136"/>
    </source>
</evidence>
<reference evidence="12 13" key="1">
    <citation type="journal article" date="2011" name="Proc. Natl. Acad. Sci. U.S.A.">
        <title>Evolutionary erosion of yeast sex chromosomes by mating-type switching accidents.</title>
        <authorList>
            <person name="Gordon J.L."/>
            <person name="Armisen D."/>
            <person name="Proux-Wera E."/>
            <person name="Oheigeartaigh S.S."/>
            <person name="Byrne K.P."/>
            <person name="Wolfe K.H."/>
        </authorList>
    </citation>
    <scope>NUCLEOTIDE SEQUENCE [LARGE SCALE GENOMIC DNA]</scope>
    <source>
        <strain evidence="13">ATCC MYA-139 / BCRC 22969 / CBS 8797 / CCRC 22969 / KCTC 17520 / NBRC 10181 / NCYC 3082</strain>
    </source>
</reference>
<organism evidence="12 13">
    <name type="scientific">Huiozyma naganishii (strain ATCC MYA-139 / BCRC 22969 / CBS 8797 / KCTC 17520 / NBRC 10181 / NCYC 3082 / Yp74L-3)</name>
    <name type="common">Yeast</name>
    <name type="synonym">Kazachstania naganishii</name>
    <dbReference type="NCBI Taxonomy" id="1071383"/>
    <lineage>
        <taxon>Eukaryota</taxon>
        <taxon>Fungi</taxon>
        <taxon>Dikarya</taxon>
        <taxon>Ascomycota</taxon>
        <taxon>Saccharomycotina</taxon>
        <taxon>Saccharomycetes</taxon>
        <taxon>Saccharomycetales</taxon>
        <taxon>Saccharomycetaceae</taxon>
        <taxon>Huiozyma</taxon>
    </lineage>
</organism>
<evidence type="ECO:0000256" key="4">
    <source>
        <dbReference type="ARBA" id="ARBA00015368"/>
    </source>
</evidence>
<dbReference type="GO" id="GO:0005743">
    <property type="term" value="C:mitochondrial inner membrane"/>
    <property type="evidence" value="ECO:0007669"/>
    <property type="project" value="UniProtKB-SubCell"/>
</dbReference>
<dbReference type="eggNOG" id="ENOG502S9GT">
    <property type="taxonomic scope" value="Eukaryota"/>
</dbReference>
<dbReference type="GeneID" id="34528802"/>
<dbReference type="Proteomes" id="UP000006310">
    <property type="component" value="Chromosome 13"/>
</dbReference>
<dbReference type="HOGENOM" id="CLU_131611_1_0_1"/>
<evidence type="ECO:0000256" key="1">
    <source>
        <dbReference type="ARBA" id="ARBA00002490"/>
    </source>
</evidence>
<comment type="similarity">
    <text evidence="3">Belongs to the COX16 family.</text>
</comment>
<dbReference type="Pfam" id="PF14138">
    <property type="entry name" value="COX16"/>
    <property type="match status" value="1"/>
</dbReference>
<evidence type="ECO:0000256" key="5">
    <source>
        <dbReference type="ARBA" id="ARBA00019222"/>
    </source>
</evidence>
<keyword evidence="7" id="KW-0999">Mitochondrion inner membrane</keyword>
<keyword evidence="6 11" id="KW-0812">Transmembrane</keyword>
<evidence type="ECO:0000256" key="6">
    <source>
        <dbReference type="ARBA" id="ARBA00022692"/>
    </source>
</evidence>
<accession>J7S473</accession>
<comment type="subcellular location">
    <subcellularLocation>
        <location evidence="2">Mitochondrion inner membrane</location>
        <topology evidence="2">Single-pass membrane protein</topology>
    </subcellularLocation>
</comment>
<evidence type="ECO:0000313" key="12">
    <source>
        <dbReference type="EMBL" id="CCK73022.1"/>
    </source>
</evidence>
<dbReference type="GO" id="GO:0033617">
    <property type="term" value="P:mitochondrial respiratory chain complex IV assembly"/>
    <property type="evidence" value="ECO:0007669"/>
    <property type="project" value="EnsemblFungi"/>
</dbReference>
<evidence type="ECO:0000256" key="7">
    <source>
        <dbReference type="ARBA" id="ARBA00022792"/>
    </source>
</evidence>
<evidence type="ECO:0000313" key="13">
    <source>
        <dbReference type="Proteomes" id="UP000006310"/>
    </source>
</evidence>